<evidence type="ECO:0000256" key="5">
    <source>
        <dbReference type="ARBA" id="ARBA00022741"/>
    </source>
</evidence>
<dbReference type="GO" id="GO:0016887">
    <property type="term" value="F:ATP hydrolysis activity"/>
    <property type="evidence" value="ECO:0007669"/>
    <property type="project" value="InterPro"/>
</dbReference>
<dbReference type="SMART" id="SM00382">
    <property type="entry name" value="AAA"/>
    <property type="match status" value="1"/>
</dbReference>
<dbReference type="InterPro" id="IPR017871">
    <property type="entry name" value="ABC_transporter-like_CS"/>
</dbReference>
<dbReference type="Proteomes" id="UP000017170">
    <property type="component" value="Unassembled WGS sequence"/>
</dbReference>
<evidence type="ECO:0000313" key="13">
    <source>
        <dbReference type="Proteomes" id="UP000017170"/>
    </source>
</evidence>
<keyword evidence="13" id="KW-1185">Reference proteome</keyword>
<evidence type="ECO:0000256" key="8">
    <source>
        <dbReference type="ARBA" id="ARBA00023136"/>
    </source>
</evidence>
<dbReference type="PROSITE" id="PS50893">
    <property type="entry name" value="ABC_TRANSPORTER_2"/>
    <property type="match status" value="1"/>
</dbReference>
<feature type="transmembrane region" description="Helical" evidence="9">
    <location>
        <begin position="244"/>
        <end position="266"/>
    </location>
</feature>
<feature type="transmembrane region" description="Helical" evidence="9">
    <location>
        <begin position="131"/>
        <end position="157"/>
    </location>
</feature>
<feature type="transmembrane region" description="Helical" evidence="9">
    <location>
        <begin position="163"/>
        <end position="183"/>
    </location>
</feature>
<evidence type="ECO:0000256" key="6">
    <source>
        <dbReference type="ARBA" id="ARBA00022840"/>
    </source>
</evidence>
<dbReference type="InterPro" id="IPR039421">
    <property type="entry name" value="Type_1_exporter"/>
</dbReference>
<evidence type="ECO:0000259" key="10">
    <source>
        <dbReference type="PROSITE" id="PS50893"/>
    </source>
</evidence>
<keyword evidence="8 9" id="KW-0472">Membrane</keyword>
<dbReference type="PATRIC" id="fig|1188261.3.peg.3127"/>
<evidence type="ECO:0000256" key="7">
    <source>
        <dbReference type="ARBA" id="ARBA00022989"/>
    </source>
</evidence>
<keyword evidence="5" id="KW-0547">Nucleotide-binding</keyword>
<reference evidence="12 13" key="1">
    <citation type="journal article" date="2013" name="Genome Announc.">
        <title>Genome Sequence of the Extreme Obligate Alkaliphile Bacillus marmarensis Strain DSM 21297.</title>
        <authorList>
            <person name="Wernick D.G."/>
            <person name="Choi K.Y."/>
            <person name="Tat C.A."/>
            <person name="Lafontaine Rivera J.G."/>
            <person name="Liao J.C."/>
        </authorList>
    </citation>
    <scope>NUCLEOTIDE SEQUENCE [LARGE SCALE GENOMIC DNA]</scope>
    <source>
        <strain evidence="12 13">DSM 21297</strain>
    </source>
</reference>
<dbReference type="Gene3D" id="1.20.1560.10">
    <property type="entry name" value="ABC transporter type 1, transmembrane domain"/>
    <property type="match status" value="1"/>
</dbReference>
<comment type="caution">
    <text evidence="12">The sequence shown here is derived from an EMBL/GenBank/DDBJ whole genome shotgun (WGS) entry which is preliminary data.</text>
</comment>
<dbReference type="Pfam" id="PF00664">
    <property type="entry name" value="ABC_membrane"/>
    <property type="match status" value="1"/>
</dbReference>
<dbReference type="EMBL" id="ATAE01000041">
    <property type="protein sequence ID" value="ERN52018.1"/>
    <property type="molecule type" value="Genomic_DNA"/>
</dbReference>
<evidence type="ECO:0008006" key="14">
    <source>
        <dbReference type="Google" id="ProtNLM"/>
    </source>
</evidence>
<feature type="transmembrane region" description="Helical" evidence="9">
    <location>
        <begin position="26"/>
        <end position="48"/>
    </location>
</feature>
<feature type="domain" description="ABC transporter" evidence="10">
    <location>
        <begin position="343"/>
        <end position="577"/>
    </location>
</feature>
<dbReference type="GO" id="GO:0005886">
    <property type="term" value="C:plasma membrane"/>
    <property type="evidence" value="ECO:0007669"/>
    <property type="project" value="UniProtKB-SubCell"/>
</dbReference>
<dbReference type="SUPFAM" id="SSF90123">
    <property type="entry name" value="ABC transporter transmembrane region"/>
    <property type="match status" value="1"/>
</dbReference>
<evidence type="ECO:0000256" key="2">
    <source>
        <dbReference type="ARBA" id="ARBA00022448"/>
    </source>
</evidence>
<dbReference type="Gene3D" id="3.40.50.300">
    <property type="entry name" value="P-loop containing nucleotide triphosphate hydrolases"/>
    <property type="match status" value="1"/>
</dbReference>
<dbReference type="PANTHER" id="PTHR43394">
    <property type="entry name" value="ATP-DEPENDENT PERMEASE MDL1, MITOCHONDRIAL"/>
    <property type="match status" value="1"/>
</dbReference>
<keyword evidence="3" id="KW-1003">Cell membrane</keyword>
<evidence type="ECO:0000256" key="9">
    <source>
        <dbReference type="SAM" id="Phobius"/>
    </source>
</evidence>
<keyword evidence="6" id="KW-0067">ATP-binding</keyword>
<dbReference type="PANTHER" id="PTHR43394:SF1">
    <property type="entry name" value="ATP-BINDING CASSETTE SUB-FAMILY B MEMBER 10, MITOCHONDRIAL"/>
    <property type="match status" value="1"/>
</dbReference>
<feature type="domain" description="ABC transmembrane type-1" evidence="11">
    <location>
        <begin position="29"/>
        <end position="308"/>
    </location>
</feature>
<dbReference type="GO" id="GO:0015421">
    <property type="term" value="F:ABC-type oligopeptide transporter activity"/>
    <property type="evidence" value="ECO:0007669"/>
    <property type="project" value="TreeGrafter"/>
</dbReference>
<dbReference type="InterPro" id="IPR003593">
    <property type="entry name" value="AAA+_ATPase"/>
</dbReference>
<evidence type="ECO:0000256" key="3">
    <source>
        <dbReference type="ARBA" id="ARBA00022475"/>
    </source>
</evidence>
<keyword evidence="4 9" id="KW-0812">Transmembrane</keyword>
<keyword evidence="7 9" id="KW-1133">Transmembrane helix</keyword>
<organism evidence="12 13">
    <name type="scientific">Alkalihalophilus marmarensis DSM 21297</name>
    <dbReference type="NCBI Taxonomy" id="1188261"/>
    <lineage>
        <taxon>Bacteria</taxon>
        <taxon>Bacillati</taxon>
        <taxon>Bacillota</taxon>
        <taxon>Bacilli</taxon>
        <taxon>Bacillales</taxon>
        <taxon>Bacillaceae</taxon>
        <taxon>Alkalihalophilus</taxon>
    </lineage>
</organism>
<evidence type="ECO:0000313" key="12">
    <source>
        <dbReference type="EMBL" id="ERN52018.1"/>
    </source>
</evidence>
<dbReference type="InterPro" id="IPR036640">
    <property type="entry name" value="ABC1_TM_sf"/>
</dbReference>
<dbReference type="InterPro" id="IPR027417">
    <property type="entry name" value="P-loop_NTPase"/>
</dbReference>
<comment type="subcellular location">
    <subcellularLocation>
        <location evidence="1">Cell membrane</location>
        <topology evidence="1">Multi-pass membrane protein</topology>
    </subcellularLocation>
</comment>
<dbReference type="InterPro" id="IPR003439">
    <property type="entry name" value="ABC_transporter-like_ATP-bd"/>
</dbReference>
<gene>
    <name evidence="12" type="ORF">A33I_18165</name>
</gene>
<accession>U6SKA5</accession>
<name>U6SKA5_9BACI</name>
<dbReference type="SUPFAM" id="SSF52540">
    <property type="entry name" value="P-loop containing nucleoside triphosphate hydrolases"/>
    <property type="match status" value="1"/>
</dbReference>
<dbReference type="FunFam" id="3.40.50.300:FF:000221">
    <property type="entry name" value="Multidrug ABC transporter ATP-binding protein"/>
    <property type="match status" value="1"/>
</dbReference>
<keyword evidence="2" id="KW-0813">Transport</keyword>
<evidence type="ECO:0000256" key="4">
    <source>
        <dbReference type="ARBA" id="ARBA00022692"/>
    </source>
</evidence>
<dbReference type="Pfam" id="PF00005">
    <property type="entry name" value="ABC_tran"/>
    <property type="match status" value="1"/>
</dbReference>
<proteinExistence type="predicted"/>
<dbReference type="CDD" id="cd18551">
    <property type="entry name" value="ABC_6TM_LmrA_like"/>
    <property type="match status" value="1"/>
</dbReference>
<dbReference type="InterPro" id="IPR011527">
    <property type="entry name" value="ABC1_TM_dom"/>
</dbReference>
<dbReference type="AlphaFoldDB" id="U6SKA5"/>
<dbReference type="PROSITE" id="PS00211">
    <property type="entry name" value="ABC_TRANSPORTER_1"/>
    <property type="match status" value="1"/>
</dbReference>
<protein>
    <recommendedName>
        <fullName evidence="14">ATP-binding cassette, subfamily B, AbcA/BmrA</fullName>
    </recommendedName>
</protein>
<dbReference type="RefSeq" id="WP_022629192.1">
    <property type="nucleotide sequence ID" value="NZ_ATAE01000041.1"/>
</dbReference>
<dbReference type="PROSITE" id="PS50929">
    <property type="entry name" value="ABC_TM1F"/>
    <property type="match status" value="1"/>
</dbReference>
<evidence type="ECO:0000256" key="1">
    <source>
        <dbReference type="ARBA" id="ARBA00004651"/>
    </source>
</evidence>
<feature type="transmembrane region" description="Helical" evidence="9">
    <location>
        <begin position="68"/>
        <end position="90"/>
    </location>
</feature>
<evidence type="ECO:0000259" key="11">
    <source>
        <dbReference type="PROSITE" id="PS50929"/>
    </source>
</evidence>
<dbReference type="GO" id="GO:0005524">
    <property type="term" value="F:ATP binding"/>
    <property type="evidence" value="ECO:0007669"/>
    <property type="project" value="UniProtKB-KW"/>
</dbReference>
<sequence>MKVEKTGKLTGFAFIQFIYQLNLKRFVLFLAIMFVVIQSVLSLVIPLITMNFIDTFHIDNLDVASLVLLISIFLAQFIMSAISIYTMTYIGENAVLSLRRLLWDKIIFLPVSFFDKRNSGEVMSRMTNDTLIIKGFITGQLIPFISGIISIVGSVILLMYIDWAITVVMLIVVPVVFLIIMPLGKSMYRVSKSLQDETASFQGDMGRVLQDIRLVKSSTAEREEQATGQQRMEKLFGFGIKEGMINAVIQPITMSLLLLMLILIFGYGSLRVATGTLTAGALVAIVFYLFQISTPFSQLAGFFAQYQKAIGALERILQILQTNVEEHDKKESYLVSNQEGHNISFENVSFSYNEESPILTNLTFKAKIGQSTAIIGPSGAGKTTVFSLIERFYTPTAGSITYRGIDVETLPLMEWRKKIAYVFQETPVMSGTILSNLVYGLEDYDLREVDKAISNANLKEFIDALPNGIDTEVGERGVKLSGGQRQRLAIARALIRDPEILLLDEATAHLDSASEKLVQDALEKLMINRTTLIIAHRLSTVKNADQLIILEKGFITGSGSHAELLASNELYKEFVEQQKTQFLVS</sequence>